<dbReference type="PRINTS" id="PR00463">
    <property type="entry name" value="EP450I"/>
</dbReference>
<evidence type="ECO:0000256" key="10">
    <source>
        <dbReference type="ARBA" id="ARBA00023136"/>
    </source>
</evidence>
<dbReference type="PANTHER" id="PTHR24282">
    <property type="entry name" value="CYTOCHROME P450 FAMILY MEMBER"/>
    <property type="match status" value="1"/>
</dbReference>
<evidence type="ECO:0000256" key="12">
    <source>
        <dbReference type="RuleBase" id="RU000461"/>
    </source>
</evidence>
<dbReference type="GO" id="GO:0020037">
    <property type="term" value="F:heme binding"/>
    <property type="evidence" value="ECO:0007669"/>
    <property type="project" value="InterPro"/>
</dbReference>
<feature type="transmembrane region" description="Helical" evidence="13">
    <location>
        <begin position="6"/>
        <end position="29"/>
    </location>
</feature>
<evidence type="ECO:0000313" key="14">
    <source>
        <dbReference type="EMBL" id="KAH6829634.1"/>
    </source>
</evidence>
<accession>A0AAD4J9H0</accession>
<proteinExistence type="inferred from homology"/>
<comment type="caution">
    <text evidence="14">The sequence shown here is derived from an EMBL/GenBank/DDBJ whole genome shotgun (WGS) entry which is preliminary data.</text>
</comment>
<dbReference type="SUPFAM" id="SSF48264">
    <property type="entry name" value="Cytochrome P450"/>
    <property type="match status" value="1"/>
</dbReference>
<dbReference type="EMBL" id="SDAM02000106">
    <property type="protein sequence ID" value="KAH6829634.1"/>
    <property type="molecule type" value="Genomic_DNA"/>
</dbReference>
<comment type="cofactor">
    <cofactor evidence="11">
        <name>heme</name>
        <dbReference type="ChEBI" id="CHEBI:30413"/>
    </cofactor>
</comment>
<keyword evidence="6 13" id="KW-1133">Transmembrane helix</keyword>
<keyword evidence="10 13" id="KW-0472">Membrane</keyword>
<dbReference type="PROSITE" id="PS00086">
    <property type="entry name" value="CYTOCHROME_P450"/>
    <property type="match status" value="1"/>
</dbReference>
<keyword evidence="4 13" id="KW-0812">Transmembrane</keyword>
<dbReference type="AlphaFoldDB" id="A0AAD4J9H0"/>
<reference evidence="14 15" key="1">
    <citation type="journal article" date="2021" name="Nat. Commun.">
        <title>Incipient diploidization of the medicinal plant Perilla within 10,000 years.</title>
        <authorList>
            <person name="Zhang Y."/>
            <person name="Shen Q."/>
            <person name="Leng L."/>
            <person name="Zhang D."/>
            <person name="Chen S."/>
            <person name="Shi Y."/>
            <person name="Ning Z."/>
            <person name="Chen S."/>
        </authorList>
    </citation>
    <scope>NUCLEOTIDE SEQUENCE [LARGE SCALE GENOMIC DNA]</scope>
    <source>
        <strain evidence="15">cv. PC099</strain>
    </source>
</reference>
<dbReference type="PRINTS" id="PR00385">
    <property type="entry name" value="P450"/>
</dbReference>
<dbReference type="Proteomes" id="UP001190926">
    <property type="component" value="Unassembled WGS sequence"/>
</dbReference>
<comment type="similarity">
    <text evidence="2 12">Belongs to the cytochrome P450 family.</text>
</comment>
<dbReference type="GO" id="GO:0016020">
    <property type="term" value="C:membrane"/>
    <property type="evidence" value="ECO:0007669"/>
    <property type="project" value="UniProtKB-SubCell"/>
</dbReference>
<evidence type="ECO:0000256" key="9">
    <source>
        <dbReference type="ARBA" id="ARBA00023033"/>
    </source>
</evidence>
<keyword evidence="8 11" id="KW-0408">Iron</keyword>
<evidence type="ECO:0000256" key="6">
    <source>
        <dbReference type="ARBA" id="ARBA00022989"/>
    </source>
</evidence>
<dbReference type="InterPro" id="IPR001128">
    <property type="entry name" value="Cyt_P450"/>
</dbReference>
<dbReference type="FunFam" id="1.10.630.10:FF:000029">
    <property type="entry name" value="Cytochrome P450 734A1"/>
    <property type="match status" value="1"/>
</dbReference>
<evidence type="ECO:0000256" key="4">
    <source>
        <dbReference type="ARBA" id="ARBA00022692"/>
    </source>
</evidence>
<comment type="subcellular location">
    <subcellularLocation>
        <location evidence="1">Membrane</location>
        <topology evidence="1">Single-pass membrane protein</topology>
    </subcellularLocation>
</comment>
<keyword evidence="7 12" id="KW-0560">Oxidoreductase</keyword>
<dbReference type="PANTHER" id="PTHR24282:SF273">
    <property type="entry name" value="CYTOCHROME P450 CYP72A219-LIKE"/>
    <property type="match status" value="1"/>
</dbReference>
<protein>
    <submittedName>
        <fullName evidence="14">Cytochrome P450</fullName>
    </submittedName>
</protein>
<evidence type="ECO:0000256" key="11">
    <source>
        <dbReference type="PIRSR" id="PIRSR602401-1"/>
    </source>
</evidence>
<evidence type="ECO:0000256" key="1">
    <source>
        <dbReference type="ARBA" id="ARBA00004167"/>
    </source>
</evidence>
<dbReference type="GO" id="GO:0009753">
    <property type="term" value="P:response to jasmonic acid"/>
    <property type="evidence" value="ECO:0007669"/>
    <property type="project" value="UniProtKB-ARBA"/>
</dbReference>
<keyword evidence="3 11" id="KW-0349">Heme</keyword>
<feature type="binding site" description="axial binding residue" evidence="11">
    <location>
        <position position="466"/>
    </location>
    <ligand>
        <name>heme</name>
        <dbReference type="ChEBI" id="CHEBI:30413"/>
    </ligand>
    <ligandPart>
        <name>Fe</name>
        <dbReference type="ChEBI" id="CHEBI:18248"/>
    </ligandPart>
</feature>
<dbReference type="Pfam" id="PF00067">
    <property type="entry name" value="p450"/>
    <property type="match status" value="1"/>
</dbReference>
<dbReference type="Gene3D" id="1.10.630.10">
    <property type="entry name" value="Cytochrome P450"/>
    <property type="match status" value="1"/>
</dbReference>
<evidence type="ECO:0000313" key="15">
    <source>
        <dbReference type="Proteomes" id="UP001190926"/>
    </source>
</evidence>
<evidence type="ECO:0000256" key="3">
    <source>
        <dbReference type="ARBA" id="ARBA00022617"/>
    </source>
</evidence>
<keyword evidence="15" id="KW-1185">Reference proteome</keyword>
<dbReference type="InterPro" id="IPR050665">
    <property type="entry name" value="Cytochrome_P450_Monooxygen"/>
</dbReference>
<dbReference type="GO" id="GO:0009820">
    <property type="term" value="P:alkaloid metabolic process"/>
    <property type="evidence" value="ECO:0007669"/>
    <property type="project" value="UniProtKB-ARBA"/>
</dbReference>
<dbReference type="InterPro" id="IPR036396">
    <property type="entry name" value="Cyt_P450_sf"/>
</dbReference>
<evidence type="ECO:0000256" key="8">
    <source>
        <dbReference type="ARBA" id="ARBA00023004"/>
    </source>
</evidence>
<dbReference type="GO" id="GO:0016705">
    <property type="term" value="F:oxidoreductase activity, acting on paired donors, with incorporation or reduction of molecular oxygen"/>
    <property type="evidence" value="ECO:0007669"/>
    <property type="project" value="InterPro"/>
</dbReference>
<evidence type="ECO:0000256" key="13">
    <source>
        <dbReference type="SAM" id="Phobius"/>
    </source>
</evidence>
<sequence>MEVVYQIIASCFAIVVVIYTWILLNWAYLRPKKLEKMLRKQGLNGNSYRLGYGDLKEMSTTMEEATSKPLNLADDITPRVFSFIHKTVEKYGNESFIWMGPTPSVIVTDAELVKQVLAKNSIFHRPKNSNPLTKLFAQGLVSYENEKWAKHRKIISPAFHLDKLKLMVPAFCTSCEQVLKKWEGLLSPQGWCEVDVWPYLGSITSEAISRTAFGSSYQEGGRVFELQIEQAGHFVKAYESIYIPGSRFLPTKRNKRMKEIEREVQSIIRGLINKRIKAIKAGEASNEDLLSLLLESNLQEIEQHGNKSSGMSIDEVVKECKLFYFAGQETTSTLLVWTLVLLSRFPDWQAKARDEVLQVFGNQKPNFDFDGLNRLKIVTMILHEVLRLYPSVVSTGREVSENTKLGKYMLPAGIKLTLPIILHHHDPKVWGEDALEFNPQRFSEGVAKAQKSQGIFFPFGGGPRICIGQNFAMAEAKVVVAMILQRFSFELSPSYTHAPFATVTTRPQHGAHLILHKL</sequence>
<evidence type="ECO:0000256" key="5">
    <source>
        <dbReference type="ARBA" id="ARBA00022723"/>
    </source>
</evidence>
<organism evidence="14 15">
    <name type="scientific">Perilla frutescens var. hirtella</name>
    <name type="common">Perilla citriodora</name>
    <name type="synonym">Perilla setoyensis</name>
    <dbReference type="NCBI Taxonomy" id="608512"/>
    <lineage>
        <taxon>Eukaryota</taxon>
        <taxon>Viridiplantae</taxon>
        <taxon>Streptophyta</taxon>
        <taxon>Embryophyta</taxon>
        <taxon>Tracheophyta</taxon>
        <taxon>Spermatophyta</taxon>
        <taxon>Magnoliopsida</taxon>
        <taxon>eudicotyledons</taxon>
        <taxon>Gunneridae</taxon>
        <taxon>Pentapetalae</taxon>
        <taxon>asterids</taxon>
        <taxon>lamiids</taxon>
        <taxon>Lamiales</taxon>
        <taxon>Lamiaceae</taxon>
        <taxon>Nepetoideae</taxon>
        <taxon>Elsholtzieae</taxon>
        <taxon>Perilla</taxon>
    </lineage>
</organism>
<dbReference type="GO" id="GO:0005506">
    <property type="term" value="F:iron ion binding"/>
    <property type="evidence" value="ECO:0007669"/>
    <property type="project" value="InterPro"/>
</dbReference>
<name>A0AAD4J9H0_PERFH</name>
<dbReference type="GO" id="GO:0004497">
    <property type="term" value="F:monooxygenase activity"/>
    <property type="evidence" value="ECO:0007669"/>
    <property type="project" value="UniProtKB-KW"/>
</dbReference>
<keyword evidence="9 12" id="KW-0503">Monooxygenase</keyword>
<evidence type="ECO:0000256" key="2">
    <source>
        <dbReference type="ARBA" id="ARBA00010617"/>
    </source>
</evidence>
<dbReference type="InterPro" id="IPR002401">
    <property type="entry name" value="Cyt_P450_E_grp-I"/>
</dbReference>
<evidence type="ECO:0000256" key="7">
    <source>
        <dbReference type="ARBA" id="ARBA00023002"/>
    </source>
</evidence>
<dbReference type="InterPro" id="IPR017972">
    <property type="entry name" value="Cyt_P450_CS"/>
</dbReference>
<gene>
    <name evidence="14" type="ORF">C2S53_011413</name>
</gene>
<keyword evidence="5 11" id="KW-0479">Metal-binding</keyword>